<dbReference type="InterPro" id="IPR050640">
    <property type="entry name" value="Bact_2-comp_sensor_kinase"/>
</dbReference>
<dbReference type="PANTHER" id="PTHR34220:SF7">
    <property type="entry name" value="SENSOR HISTIDINE KINASE YPDA"/>
    <property type="match status" value="1"/>
</dbReference>
<evidence type="ECO:0000259" key="2">
    <source>
        <dbReference type="Pfam" id="PF06580"/>
    </source>
</evidence>
<comment type="caution">
    <text evidence="3">The sequence shown here is derived from an EMBL/GenBank/DDBJ whole genome shotgun (WGS) entry which is preliminary data.</text>
</comment>
<evidence type="ECO:0000313" key="3">
    <source>
        <dbReference type="EMBL" id="MET6995986.1"/>
    </source>
</evidence>
<dbReference type="RefSeq" id="WP_354658633.1">
    <property type="nucleotide sequence ID" value="NZ_JBEXAC010000001.1"/>
</dbReference>
<gene>
    <name evidence="3" type="ORF">ABR189_01340</name>
</gene>
<protein>
    <submittedName>
        <fullName evidence="3">Histidine kinase</fullName>
    </submittedName>
</protein>
<keyword evidence="3" id="KW-0418">Kinase</keyword>
<name>A0ABV2SYZ1_9BACT</name>
<organism evidence="3 4">
    <name type="scientific">Chitinophaga defluvii</name>
    <dbReference type="NCBI Taxonomy" id="3163343"/>
    <lineage>
        <taxon>Bacteria</taxon>
        <taxon>Pseudomonadati</taxon>
        <taxon>Bacteroidota</taxon>
        <taxon>Chitinophagia</taxon>
        <taxon>Chitinophagales</taxon>
        <taxon>Chitinophagaceae</taxon>
        <taxon>Chitinophaga</taxon>
    </lineage>
</organism>
<feature type="transmembrane region" description="Helical" evidence="1">
    <location>
        <begin position="136"/>
        <end position="157"/>
    </location>
</feature>
<keyword evidence="1" id="KW-1133">Transmembrane helix</keyword>
<dbReference type="PANTHER" id="PTHR34220">
    <property type="entry name" value="SENSOR HISTIDINE KINASE YPDA"/>
    <property type="match status" value="1"/>
</dbReference>
<feature type="transmembrane region" description="Helical" evidence="1">
    <location>
        <begin position="95"/>
        <end position="116"/>
    </location>
</feature>
<feature type="domain" description="Signal transduction histidine kinase internal region" evidence="2">
    <location>
        <begin position="184"/>
        <end position="262"/>
    </location>
</feature>
<feature type="transmembrane region" description="Helical" evidence="1">
    <location>
        <begin position="54"/>
        <end position="74"/>
    </location>
</feature>
<dbReference type="Pfam" id="PF06580">
    <property type="entry name" value="His_kinase"/>
    <property type="match status" value="1"/>
</dbReference>
<dbReference type="GO" id="GO:0016301">
    <property type="term" value="F:kinase activity"/>
    <property type="evidence" value="ECO:0007669"/>
    <property type="project" value="UniProtKB-KW"/>
</dbReference>
<dbReference type="Proteomes" id="UP001549749">
    <property type="component" value="Unassembled WGS sequence"/>
</dbReference>
<evidence type="ECO:0000256" key="1">
    <source>
        <dbReference type="SAM" id="Phobius"/>
    </source>
</evidence>
<dbReference type="EMBL" id="JBEXAC010000001">
    <property type="protein sequence ID" value="MET6995986.1"/>
    <property type="molecule type" value="Genomic_DNA"/>
</dbReference>
<evidence type="ECO:0000313" key="4">
    <source>
        <dbReference type="Proteomes" id="UP001549749"/>
    </source>
</evidence>
<keyword evidence="1" id="KW-0812">Transmembrane</keyword>
<keyword evidence="4" id="KW-1185">Reference proteome</keyword>
<reference evidence="3 4" key="1">
    <citation type="submission" date="2024-06" db="EMBL/GenBank/DDBJ databases">
        <title>Chitinophaga defluvii sp. nov., isolated from municipal sewage.</title>
        <authorList>
            <person name="Zhang L."/>
        </authorList>
    </citation>
    <scope>NUCLEOTIDE SEQUENCE [LARGE SCALE GENOMIC DNA]</scope>
    <source>
        <strain evidence="3 4">H8</strain>
    </source>
</reference>
<dbReference type="InterPro" id="IPR010559">
    <property type="entry name" value="Sig_transdc_His_kin_internal"/>
</dbReference>
<feature type="transmembrane region" description="Helical" evidence="1">
    <location>
        <begin position="14"/>
        <end position="34"/>
    </location>
</feature>
<proteinExistence type="predicted"/>
<keyword evidence="1" id="KW-0472">Membrane</keyword>
<keyword evidence="3" id="KW-0808">Transferase</keyword>
<sequence>MKHKTAQEQLFNRYYRIFIIPMIFVLYYLLSYMVNPYSEYWKKIPEATWNELGVHVVVLMIICWLITEISLLWARWMDKLMPWERWPVRRFVAQLCCQIISVFIFLSILDVVLSFIFGPREKEPVTTLEKLDEWQFIFVCVMMSILISAVHTGNYFLQRWKTSMLEAAALKLKAAELNEIAMQAQLQSLKLQLDPHFMFNNFSTLAALITDDKEGAMSFLENLSRVYRYMIINLNKDVITLKEELKFIQAYIYLIKIRHGENVDIHIDIPEELTEKGIPPITLQLLIENAIKHNVASSAQPLHIHLYVDEQQKLTVSNNIQLIPYNIPSTRLGLENIRNRFRILSEQEPEISTVNETFEVKLPLLDFKN</sequence>
<dbReference type="InterPro" id="IPR036890">
    <property type="entry name" value="HATPase_C_sf"/>
</dbReference>
<accession>A0ABV2SYZ1</accession>
<dbReference type="Gene3D" id="3.30.565.10">
    <property type="entry name" value="Histidine kinase-like ATPase, C-terminal domain"/>
    <property type="match status" value="1"/>
</dbReference>